<feature type="chain" id="PRO_5047354288" evidence="2">
    <location>
        <begin position="21"/>
        <end position="187"/>
    </location>
</feature>
<evidence type="ECO:0000259" key="3">
    <source>
        <dbReference type="PROSITE" id="PS50026"/>
    </source>
</evidence>
<feature type="signal peptide" evidence="2">
    <location>
        <begin position="1"/>
        <end position="20"/>
    </location>
</feature>
<comment type="caution">
    <text evidence="1">Lacks conserved residue(s) required for the propagation of feature annotation.</text>
</comment>
<keyword evidence="2" id="KW-0732">Signal</keyword>
<evidence type="ECO:0000256" key="1">
    <source>
        <dbReference type="PROSITE-ProRule" id="PRU00076"/>
    </source>
</evidence>
<keyword evidence="1" id="KW-1015">Disulfide bond</keyword>
<accession>A0ABM0M994</accession>
<evidence type="ECO:0000256" key="2">
    <source>
        <dbReference type="SAM" id="SignalP"/>
    </source>
</evidence>
<sequence length="187" mass="21111">MKYIILSLVIFGIAYVCAEAQGGEDDEDREDMNGRPSVCMNNSECNAGWCVHGMCRCPPNHYGDNCEDVSTLRCIVCDGFYHDELSACTTAWDLHPELDYEECEAHQTFCKSELWFKDGVPWIKRHGCSENCWEKEGCSPDKEGENCVACCQYDYCMGGEEYLFGGSKVITPSVILISLVSMFSYYL</sequence>
<reference evidence="5" key="1">
    <citation type="submission" date="2025-08" db="UniProtKB">
        <authorList>
            <consortium name="RefSeq"/>
        </authorList>
    </citation>
    <scope>IDENTIFICATION</scope>
    <source>
        <tissue evidence="5">Testes</tissue>
    </source>
</reference>
<keyword evidence="4" id="KW-1185">Reference proteome</keyword>
<protein>
    <submittedName>
        <fullName evidence="5">Teneurin-3-like</fullName>
    </submittedName>
</protein>
<keyword evidence="1" id="KW-0245">EGF-like domain</keyword>
<dbReference type="PROSITE" id="PS50026">
    <property type="entry name" value="EGF_3"/>
    <property type="match status" value="1"/>
</dbReference>
<dbReference type="GeneID" id="102802147"/>
<gene>
    <name evidence="5" type="primary">LOC102802147</name>
</gene>
<organism evidence="4 5">
    <name type="scientific">Saccoglossus kowalevskii</name>
    <name type="common">Acorn worm</name>
    <dbReference type="NCBI Taxonomy" id="10224"/>
    <lineage>
        <taxon>Eukaryota</taxon>
        <taxon>Metazoa</taxon>
        <taxon>Hemichordata</taxon>
        <taxon>Enteropneusta</taxon>
        <taxon>Harrimaniidae</taxon>
        <taxon>Saccoglossus</taxon>
    </lineage>
</organism>
<feature type="domain" description="EGF-like" evidence="3">
    <location>
        <begin position="31"/>
        <end position="67"/>
    </location>
</feature>
<dbReference type="Proteomes" id="UP000694865">
    <property type="component" value="Unplaced"/>
</dbReference>
<dbReference type="PROSITE" id="PS00022">
    <property type="entry name" value="EGF_1"/>
    <property type="match status" value="1"/>
</dbReference>
<name>A0ABM0M994_SACKO</name>
<feature type="disulfide bond" evidence="1">
    <location>
        <begin position="57"/>
        <end position="66"/>
    </location>
</feature>
<evidence type="ECO:0000313" key="4">
    <source>
        <dbReference type="Proteomes" id="UP000694865"/>
    </source>
</evidence>
<evidence type="ECO:0000313" key="5">
    <source>
        <dbReference type="RefSeq" id="XP_006816585.1"/>
    </source>
</evidence>
<dbReference type="RefSeq" id="XP_006816585.1">
    <property type="nucleotide sequence ID" value="XM_006816522.1"/>
</dbReference>
<proteinExistence type="predicted"/>
<dbReference type="InterPro" id="IPR000742">
    <property type="entry name" value="EGF"/>
</dbReference>